<keyword evidence="1" id="KW-0812">Transmembrane</keyword>
<dbReference type="Proteomes" id="UP001165641">
    <property type="component" value="Unassembled WGS sequence"/>
</dbReference>
<feature type="transmembrane region" description="Helical" evidence="1">
    <location>
        <begin position="464"/>
        <end position="486"/>
    </location>
</feature>
<feature type="transmembrane region" description="Helical" evidence="1">
    <location>
        <begin position="354"/>
        <end position="377"/>
    </location>
</feature>
<comment type="caution">
    <text evidence="3">The sequence shown here is derived from an EMBL/GenBank/DDBJ whole genome shotgun (WGS) entry which is preliminary data.</text>
</comment>
<proteinExistence type="predicted"/>
<dbReference type="Pfam" id="PF01970">
    <property type="entry name" value="TctA"/>
    <property type="match status" value="1"/>
</dbReference>
<name>A0ABT4ZJP2_9RHOB</name>
<keyword evidence="1" id="KW-0472">Membrane</keyword>
<protein>
    <submittedName>
        <fullName evidence="3">Tripartite tricarboxylate transporter permease</fullName>
    </submittedName>
</protein>
<dbReference type="InterPro" id="IPR002823">
    <property type="entry name" value="DUF112_TM"/>
</dbReference>
<keyword evidence="1" id="KW-1133">Transmembrane helix</keyword>
<feature type="transmembrane region" description="Helical" evidence="1">
    <location>
        <begin position="389"/>
        <end position="407"/>
    </location>
</feature>
<evidence type="ECO:0000259" key="2">
    <source>
        <dbReference type="Pfam" id="PF01970"/>
    </source>
</evidence>
<evidence type="ECO:0000313" key="4">
    <source>
        <dbReference type="Proteomes" id="UP001165641"/>
    </source>
</evidence>
<feature type="transmembrane region" description="Helical" evidence="1">
    <location>
        <begin position="168"/>
        <end position="189"/>
    </location>
</feature>
<sequence>MDFTSLVAAIGMQADPTTLAIMVLATFLGMIVGALPGLGTVTALAIVLPFTFVLSPTQAIGMLTAIYVSSVYGGSVPAILINVPGTPQSAATALDGYPMAQSGRAAEALGWVTVASAIGGIFSMIVLMFLAPQLAQVAVQFGSIETFALIVFSLTTIAWVSAGNPLKGLLAGLIGIVMSTVGIDALSGVERFTFGNFELSAGLHVVPILIGLFALSEVFASAAQPVSGVTGKVVSAGFKVAPLQEWKPVRKTLLRSSVIGTFLGILPGVGATAASLIGYAQARSSSDSAQSFGKGNPEGIVASEAANNAVTGGALVPTLALGIPGDAATAVMLGALVVHGITPGVNLFQGSPDLVNFVFVALLVANVMMLIVGALAAQMFSRVLKLPHALIMGGVVALSLAGSYVTRFSMVDLWVTVIAGILGLFLRFANVPLAPIVIGFILGQPFEESLRKGLIITDMQPLRFFNSPIAVLFFAITAAVVAWPLLAKARAARH</sequence>
<feature type="transmembrane region" description="Helical" evidence="1">
    <location>
        <begin position="143"/>
        <end position="162"/>
    </location>
</feature>
<feature type="transmembrane region" description="Helical" evidence="1">
    <location>
        <begin position="201"/>
        <end position="223"/>
    </location>
</feature>
<dbReference type="EMBL" id="JAQBIE010000038">
    <property type="protein sequence ID" value="MDB6179502.1"/>
    <property type="molecule type" value="Genomic_DNA"/>
</dbReference>
<organism evidence="3 4">
    <name type="scientific">Paracoccus onchidii</name>
    <dbReference type="NCBI Taxonomy" id="3017813"/>
    <lineage>
        <taxon>Bacteria</taxon>
        <taxon>Pseudomonadati</taxon>
        <taxon>Pseudomonadota</taxon>
        <taxon>Alphaproteobacteria</taxon>
        <taxon>Rhodobacterales</taxon>
        <taxon>Paracoccaceae</taxon>
        <taxon>Paracoccus</taxon>
    </lineage>
</organism>
<dbReference type="PANTHER" id="PTHR35342:SF5">
    <property type="entry name" value="TRICARBOXYLIC TRANSPORT PROTEIN"/>
    <property type="match status" value="1"/>
</dbReference>
<feature type="transmembrane region" description="Helical" evidence="1">
    <location>
        <begin position="108"/>
        <end position="131"/>
    </location>
</feature>
<reference evidence="3" key="1">
    <citation type="submission" date="2022-12" db="EMBL/GenBank/DDBJ databases">
        <title>Paracoccus onchidii sp. nov., isolated from a marine invertebrate from the South China Sea.</title>
        <authorList>
            <person name="Xu S."/>
            <person name="Liu Z."/>
            <person name="Xu Y."/>
        </authorList>
    </citation>
    <scope>NUCLEOTIDE SEQUENCE</scope>
    <source>
        <strain evidence="3">Z330</strain>
    </source>
</reference>
<feature type="transmembrane region" description="Helical" evidence="1">
    <location>
        <begin position="20"/>
        <end position="48"/>
    </location>
</feature>
<feature type="transmembrane region" description="Helical" evidence="1">
    <location>
        <begin position="60"/>
        <end position="81"/>
    </location>
</feature>
<feature type="domain" description="DUF112" evidence="2">
    <location>
        <begin position="19"/>
        <end position="438"/>
    </location>
</feature>
<accession>A0ABT4ZJP2</accession>
<dbReference type="RefSeq" id="WP_271890599.1">
    <property type="nucleotide sequence ID" value="NZ_JAQBIE010000038.1"/>
</dbReference>
<gene>
    <name evidence="3" type="ORF">PAF17_18650</name>
</gene>
<keyword evidence="4" id="KW-1185">Reference proteome</keyword>
<feature type="transmembrane region" description="Helical" evidence="1">
    <location>
        <begin position="413"/>
        <end position="443"/>
    </location>
</feature>
<feature type="transmembrane region" description="Helical" evidence="1">
    <location>
        <begin position="327"/>
        <end position="348"/>
    </location>
</feature>
<dbReference type="PANTHER" id="PTHR35342">
    <property type="entry name" value="TRICARBOXYLIC TRANSPORT PROTEIN"/>
    <property type="match status" value="1"/>
</dbReference>
<evidence type="ECO:0000256" key="1">
    <source>
        <dbReference type="SAM" id="Phobius"/>
    </source>
</evidence>
<feature type="transmembrane region" description="Helical" evidence="1">
    <location>
        <begin position="258"/>
        <end position="280"/>
    </location>
</feature>
<evidence type="ECO:0000313" key="3">
    <source>
        <dbReference type="EMBL" id="MDB6179502.1"/>
    </source>
</evidence>